<reference evidence="2 3" key="1">
    <citation type="submission" date="2014-02" db="EMBL/GenBank/DDBJ databases">
        <title>Expanding our view of genomic diversity in Candidatus Accumulibacter clades.</title>
        <authorList>
            <person name="Skennerton C.T."/>
            <person name="Barr J.J."/>
            <person name="Slater F.R."/>
            <person name="Bond P.L."/>
            <person name="Tyson G.W."/>
        </authorList>
    </citation>
    <scope>NUCLEOTIDE SEQUENCE [LARGE SCALE GENOMIC DNA]</scope>
    <source>
        <strain evidence="3">BA-92</strain>
    </source>
</reference>
<evidence type="ECO:0000313" key="2">
    <source>
        <dbReference type="EMBL" id="EXI79899.1"/>
    </source>
</evidence>
<keyword evidence="1" id="KW-0732">Signal</keyword>
<name>A0A011QM17_9PROT</name>
<dbReference type="Proteomes" id="UP000021816">
    <property type="component" value="Unassembled WGS sequence"/>
</dbReference>
<comment type="caution">
    <text evidence="2">The sequence shown here is derived from an EMBL/GenBank/DDBJ whole genome shotgun (WGS) entry which is preliminary data.</text>
</comment>
<evidence type="ECO:0008006" key="4">
    <source>
        <dbReference type="Google" id="ProtNLM"/>
    </source>
</evidence>
<organism evidence="2 3">
    <name type="scientific">Candidatus Accumulibacter appositus</name>
    <dbReference type="NCBI Taxonomy" id="1454003"/>
    <lineage>
        <taxon>Bacteria</taxon>
        <taxon>Pseudomonadati</taxon>
        <taxon>Pseudomonadota</taxon>
        <taxon>Betaproteobacteria</taxon>
        <taxon>Candidatus Accumulibacter</taxon>
    </lineage>
</organism>
<dbReference type="EMBL" id="JEMX01000045">
    <property type="protein sequence ID" value="EXI79899.1"/>
    <property type="molecule type" value="Genomic_DNA"/>
</dbReference>
<proteinExistence type="predicted"/>
<protein>
    <recommendedName>
        <fullName evidence="4">DUF1579 domain-containing protein</fullName>
    </recommendedName>
</protein>
<sequence>MKKSYRLAGLLAATLCLTNPVSAEGVSKAAVSDSAQESAVAKALAKAMTPGEGQKRLQAMIGTFDVAIRTWVDPSKPPIESSATSVSTWVLGDRYVQMMLSGDTQGQPFSGIGYVAFDNVSKLYQATWMDNGSTGMTWYQGGFDASGKSATMKGSLPDPLSGKPSPVELRMHLGDDGGHLTELWGKGLGSKMFKMMELRYTRSK</sequence>
<feature type="signal peptide" evidence="1">
    <location>
        <begin position="1"/>
        <end position="23"/>
    </location>
</feature>
<gene>
    <name evidence="2" type="ORF">AW10_02198</name>
</gene>
<dbReference type="Pfam" id="PF07617">
    <property type="entry name" value="DUF1579"/>
    <property type="match status" value="1"/>
</dbReference>
<feature type="chain" id="PRO_5001462362" description="DUF1579 domain-containing protein" evidence="1">
    <location>
        <begin position="24"/>
        <end position="204"/>
    </location>
</feature>
<evidence type="ECO:0000313" key="3">
    <source>
        <dbReference type="Proteomes" id="UP000021816"/>
    </source>
</evidence>
<dbReference type="STRING" id="1454003.AW10_02198"/>
<dbReference type="InterPro" id="IPR011473">
    <property type="entry name" value="DUF1579"/>
</dbReference>
<evidence type="ECO:0000256" key="1">
    <source>
        <dbReference type="SAM" id="SignalP"/>
    </source>
</evidence>
<dbReference type="PATRIC" id="fig|1454003.3.peg.2240"/>
<dbReference type="AlphaFoldDB" id="A0A011QM17"/>
<accession>A0A011QM17</accession>